<protein>
    <recommendedName>
        <fullName evidence="7">Actin-interacting protein 1</fullName>
    </recommendedName>
</protein>
<dbReference type="PANTHER" id="PTHR19856">
    <property type="entry name" value="WD-REPEATCONTAINING PROTEIN WDR1"/>
    <property type="match status" value="1"/>
</dbReference>
<evidence type="ECO:0000256" key="6">
    <source>
        <dbReference type="ARBA" id="ARBA00038366"/>
    </source>
</evidence>
<keyword evidence="5" id="KW-0009">Actin-binding</keyword>
<dbReference type="PANTHER" id="PTHR19856:SF0">
    <property type="entry name" value="WD REPEAT-CONTAINING PROTEIN 1"/>
    <property type="match status" value="1"/>
</dbReference>
<evidence type="ECO:0000256" key="2">
    <source>
        <dbReference type="ARBA" id="ARBA00022490"/>
    </source>
</evidence>
<dbReference type="GO" id="GO:0005737">
    <property type="term" value="C:cytoplasm"/>
    <property type="evidence" value="ECO:0007669"/>
    <property type="project" value="UniProtKB-SubCell"/>
</dbReference>
<dbReference type="GO" id="GO:0030833">
    <property type="term" value="P:regulation of actin filament polymerization"/>
    <property type="evidence" value="ECO:0007669"/>
    <property type="project" value="UniProtKB-ARBA"/>
</dbReference>
<dbReference type="GO" id="GO:0030029">
    <property type="term" value="P:actin filament-based process"/>
    <property type="evidence" value="ECO:0007669"/>
    <property type="project" value="UniProtKB-ARBA"/>
</dbReference>
<comment type="caution">
    <text evidence="9">The sequence shown here is derived from an EMBL/GenBank/DDBJ whole genome shotgun (WGS) entry which is preliminary data.</text>
</comment>
<proteinExistence type="inferred from homology"/>
<accession>A0ABD3VPC5</accession>
<evidence type="ECO:0000313" key="10">
    <source>
        <dbReference type="Proteomes" id="UP001634394"/>
    </source>
</evidence>
<evidence type="ECO:0000256" key="3">
    <source>
        <dbReference type="ARBA" id="ARBA00022574"/>
    </source>
</evidence>
<evidence type="ECO:0000256" key="5">
    <source>
        <dbReference type="ARBA" id="ARBA00023203"/>
    </source>
</evidence>
<evidence type="ECO:0000256" key="8">
    <source>
        <dbReference type="PROSITE-ProRule" id="PRU00221"/>
    </source>
</evidence>
<dbReference type="InterPro" id="IPR019775">
    <property type="entry name" value="WD40_repeat_CS"/>
</dbReference>
<feature type="repeat" description="WD" evidence="8">
    <location>
        <begin position="572"/>
        <end position="599"/>
    </location>
</feature>
<dbReference type="InterPro" id="IPR015943">
    <property type="entry name" value="WD40/YVTN_repeat-like_dom_sf"/>
</dbReference>
<dbReference type="FunFam" id="2.130.10.10:FF:000097">
    <property type="entry name" value="WD repeat domain 1"/>
    <property type="match status" value="1"/>
</dbReference>
<dbReference type="InterPro" id="IPR011047">
    <property type="entry name" value="Quinoprotein_ADH-like_sf"/>
</dbReference>
<reference evidence="9 10" key="1">
    <citation type="submission" date="2024-11" db="EMBL/GenBank/DDBJ databases">
        <title>Chromosome-level genome assembly of the freshwater bivalve Anodonta woodiana.</title>
        <authorList>
            <person name="Chen X."/>
        </authorList>
    </citation>
    <scope>NUCLEOTIDE SEQUENCE [LARGE SCALE GENOMIC DNA]</scope>
    <source>
        <strain evidence="9">MN2024</strain>
        <tissue evidence="9">Gills</tissue>
    </source>
</reference>
<dbReference type="InterPro" id="IPR020472">
    <property type="entry name" value="WD40_PAC1"/>
</dbReference>
<dbReference type="GO" id="GO:0030834">
    <property type="term" value="P:regulation of actin filament depolymerization"/>
    <property type="evidence" value="ECO:0007669"/>
    <property type="project" value="UniProtKB-ARBA"/>
</dbReference>
<dbReference type="SMART" id="SM00320">
    <property type="entry name" value="WD40"/>
    <property type="match status" value="11"/>
</dbReference>
<keyword evidence="3 8" id="KW-0853">WD repeat</keyword>
<organism evidence="9 10">
    <name type="scientific">Sinanodonta woodiana</name>
    <name type="common">Chinese pond mussel</name>
    <name type="synonym">Anodonta woodiana</name>
    <dbReference type="NCBI Taxonomy" id="1069815"/>
    <lineage>
        <taxon>Eukaryota</taxon>
        <taxon>Metazoa</taxon>
        <taxon>Spiralia</taxon>
        <taxon>Lophotrochozoa</taxon>
        <taxon>Mollusca</taxon>
        <taxon>Bivalvia</taxon>
        <taxon>Autobranchia</taxon>
        <taxon>Heteroconchia</taxon>
        <taxon>Palaeoheterodonta</taxon>
        <taxon>Unionida</taxon>
        <taxon>Unionoidea</taxon>
        <taxon>Unionidae</taxon>
        <taxon>Unioninae</taxon>
        <taxon>Sinanodonta</taxon>
    </lineage>
</organism>
<dbReference type="PROSITE" id="PS50082">
    <property type="entry name" value="WD_REPEATS_2"/>
    <property type="match status" value="6"/>
</dbReference>
<evidence type="ECO:0000256" key="1">
    <source>
        <dbReference type="ARBA" id="ARBA00004496"/>
    </source>
</evidence>
<comment type="similarity">
    <text evidence="6">Belongs to the WD repeat AIP1 family.</text>
</comment>
<keyword evidence="2" id="KW-0963">Cytoplasm</keyword>
<feature type="repeat" description="WD" evidence="8">
    <location>
        <begin position="55"/>
        <end position="96"/>
    </location>
</feature>
<evidence type="ECO:0000256" key="4">
    <source>
        <dbReference type="ARBA" id="ARBA00022737"/>
    </source>
</evidence>
<name>A0ABD3VPC5_SINWO</name>
<feature type="repeat" description="WD" evidence="8">
    <location>
        <begin position="186"/>
        <end position="218"/>
    </location>
</feature>
<dbReference type="PRINTS" id="PR00320">
    <property type="entry name" value="GPROTEINBRPT"/>
</dbReference>
<comment type="subcellular location">
    <subcellularLocation>
        <location evidence="1">Cytoplasm</location>
    </subcellularLocation>
</comment>
<dbReference type="PROSITE" id="PS50294">
    <property type="entry name" value="WD_REPEATS_REGION"/>
    <property type="match status" value="6"/>
</dbReference>
<dbReference type="FunFam" id="2.130.10.10:FF:000167">
    <property type="entry name" value="Actin-interacting protein 1"/>
    <property type="match status" value="1"/>
</dbReference>
<sequence>MTSYTARSIFATLPTTTRGQPLVLGGDPKGKNFLYTCGNSVIIRDIENPAIADIYTEHAKPVLVAKYSPSGFYIASGDASGKIRIWDTVNKEHILKNEYQPIGGPIKDLAWAPDSQKIVVGGDGREKFGHVFTADSGNSVGEITGHSKSINSVDFRTQRPFRIVTASEDQSLVFLEGPPFKFSKTLNDHSNFVNAVRFSPDGEIFISGGADGKALIYDGKTADRKGELGSPAHKGGIYGLSFSKDGRQLLTVSGDKTAKIWDVEKSSVVSEFVFGNTVDNMQLGCLWQGNHLLTVSLSGYISYLDVNNPSKPLRIIKGHNKPITAMCVSDDRRTIYTASSDSRICYWDASTGNSDEVSGKGHTNQVQDMNYVGDKLISIGMDDTLRITHNNQFSSDSNNLPSQPQAIDTLPDGTSVIACLNHVVVAQKGKQTYSQQLKYEACSVAIHPGRTTVAVGGQNSKIYLYTLSNGTLSDGKEIPFSGAPLDLKYSPDGAYLAVAGGDRNVAAFRLPEYEEIFKDTFHTARVNCVAWNPSSSRFATGSLDSGAIIWDPSAPRMKNYTIMKNIHRMAQITRIAWISDNTLVTTGQDNNVKVWNIAF</sequence>
<feature type="repeat" description="WD" evidence="8">
    <location>
        <begin position="519"/>
        <end position="551"/>
    </location>
</feature>
<dbReference type="EMBL" id="JBJQND010000010">
    <property type="protein sequence ID" value="KAL3863337.1"/>
    <property type="molecule type" value="Genomic_DNA"/>
</dbReference>
<dbReference type="PROSITE" id="PS00678">
    <property type="entry name" value="WD_REPEATS_1"/>
    <property type="match status" value="2"/>
</dbReference>
<dbReference type="GO" id="GO:0003779">
    <property type="term" value="F:actin binding"/>
    <property type="evidence" value="ECO:0007669"/>
    <property type="project" value="UniProtKB-KW"/>
</dbReference>
<feature type="repeat" description="WD" evidence="8">
    <location>
        <begin position="316"/>
        <end position="357"/>
    </location>
</feature>
<dbReference type="AlphaFoldDB" id="A0ABD3VPC5"/>
<keyword evidence="10" id="KW-1185">Reference proteome</keyword>
<dbReference type="InterPro" id="IPR001680">
    <property type="entry name" value="WD40_rpt"/>
</dbReference>
<dbReference type="CDD" id="cd00200">
    <property type="entry name" value="WD40"/>
    <property type="match status" value="1"/>
</dbReference>
<evidence type="ECO:0000256" key="7">
    <source>
        <dbReference type="ARBA" id="ARBA00067845"/>
    </source>
</evidence>
<keyword evidence="4" id="KW-0677">Repeat</keyword>
<dbReference type="SUPFAM" id="SSF50998">
    <property type="entry name" value="Quinoprotein alcohol dehydrogenase-like"/>
    <property type="match status" value="1"/>
</dbReference>
<feature type="repeat" description="WD" evidence="8">
    <location>
        <begin position="230"/>
        <end position="271"/>
    </location>
</feature>
<evidence type="ECO:0000313" key="9">
    <source>
        <dbReference type="EMBL" id="KAL3863337.1"/>
    </source>
</evidence>
<dbReference type="Proteomes" id="UP001634394">
    <property type="component" value="Unassembled WGS sequence"/>
</dbReference>
<dbReference type="Pfam" id="PF00400">
    <property type="entry name" value="WD40"/>
    <property type="match status" value="7"/>
</dbReference>
<gene>
    <name evidence="9" type="ORF">ACJMK2_005097</name>
</gene>
<dbReference type="Gene3D" id="2.130.10.10">
    <property type="entry name" value="YVTN repeat-like/Quinoprotein amine dehydrogenase"/>
    <property type="match status" value="2"/>
</dbReference>